<accession>A0A7D9INY7</accession>
<name>A0A7D9INY7_PARCT</name>
<evidence type="ECO:0000313" key="1">
    <source>
        <dbReference type="EMBL" id="CAB4010055.1"/>
    </source>
</evidence>
<dbReference type="InterPro" id="IPR005312">
    <property type="entry name" value="DUF1759"/>
</dbReference>
<sequence>MATKPDEKIAVLDVKLKQLLITCGRTVSVLESTKDIAINRQIESLKALSKDVEQSRREVELPKITNDEPEDEITTWNAEVEEKLSKADEDIKRLEKWQDEYKQKKERIHSARRAVQNTKVLGKQTIGAEKEVAVKLPKLVITKFDGSFTDWNRFWGQFSESIEKSGIANVVKFSYLKELLGDKVRRDVESLPFTSEGYNRAKAILCEKYGKESEIVKAYSKNILDLPLITSNNPKRISEFSEKLTYCVQSLQTMKKLDGVNGLTSLTLDKLPAIRGDLVRSDKEWESWDLDKLAEALRLW</sequence>
<reference evidence="1" key="1">
    <citation type="submission" date="2020-04" db="EMBL/GenBank/DDBJ databases">
        <authorList>
            <person name="Alioto T."/>
            <person name="Alioto T."/>
            <person name="Gomez Garrido J."/>
        </authorList>
    </citation>
    <scope>NUCLEOTIDE SEQUENCE</scope>
    <source>
        <strain evidence="1">A484AB</strain>
    </source>
</reference>
<dbReference type="EMBL" id="CACRXK020006662">
    <property type="protein sequence ID" value="CAB4010055.1"/>
    <property type="molecule type" value="Genomic_DNA"/>
</dbReference>
<protein>
    <submittedName>
        <fullName evidence="1">Uncharacterized protein</fullName>
    </submittedName>
</protein>
<dbReference type="OrthoDB" id="5980834at2759"/>
<dbReference type="PANTHER" id="PTHR47331">
    <property type="entry name" value="PHD-TYPE DOMAIN-CONTAINING PROTEIN"/>
    <property type="match status" value="1"/>
</dbReference>
<keyword evidence="2" id="KW-1185">Reference proteome</keyword>
<dbReference type="Proteomes" id="UP001152795">
    <property type="component" value="Unassembled WGS sequence"/>
</dbReference>
<proteinExistence type="predicted"/>
<feature type="non-terminal residue" evidence="1">
    <location>
        <position position="300"/>
    </location>
</feature>
<comment type="caution">
    <text evidence="1">The sequence shown here is derived from an EMBL/GenBank/DDBJ whole genome shotgun (WGS) entry which is preliminary data.</text>
</comment>
<dbReference type="AlphaFoldDB" id="A0A7D9INY7"/>
<organism evidence="1 2">
    <name type="scientific">Paramuricea clavata</name>
    <name type="common">Red gorgonian</name>
    <name type="synonym">Violescent sea-whip</name>
    <dbReference type="NCBI Taxonomy" id="317549"/>
    <lineage>
        <taxon>Eukaryota</taxon>
        <taxon>Metazoa</taxon>
        <taxon>Cnidaria</taxon>
        <taxon>Anthozoa</taxon>
        <taxon>Octocorallia</taxon>
        <taxon>Malacalcyonacea</taxon>
        <taxon>Plexauridae</taxon>
        <taxon>Paramuricea</taxon>
    </lineage>
</organism>
<dbReference type="Pfam" id="PF03564">
    <property type="entry name" value="DUF1759"/>
    <property type="match status" value="1"/>
</dbReference>
<evidence type="ECO:0000313" key="2">
    <source>
        <dbReference type="Proteomes" id="UP001152795"/>
    </source>
</evidence>
<gene>
    <name evidence="1" type="ORF">PACLA_8A030544</name>
</gene>